<organism evidence="1 2">
    <name type="scientific">Corallococcus carmarthensis</name>
    <dbReference type="NCBI Taxonomy" id="2316728"/>
    <lineage>
        <taxon>Bacteria</taxon>
        <taxon>Pseudomonadati</taxon>
        <taxon>Myxococcota</taxon>
        <taxon>Myxococcia</taxon>
        <taxon>Myxococcales</taxon>
        <taxon>Cystobacterineae</taxon>
        <taxon>Myxococcaceae</taxon>
        <taxon>Corallococcus</taxon>
    </lineage>
</organism>
<gene>
    <name evidence="1" type="ORF">D7X32_31820</name>
</gene>
<dbReference type="Pfam" id="PF11876">
    <property type="entry name" value="TsiV"/>
    <property type="match status" value="1"/>
</dbReference>
<protein>
    <submittedName>
        <fullName evidence="1">DUF3396 domain-containing protein</fullName>
    </submittedName>
</protein>
<dbReference type="OrthoDB" id="9179973at2"/>
<dbReference type="AlphaFoldDB" id="A0A3A8K7E8"/>
<dbReference type="InterPro" id="IPR021815">
    <property type="entry name" value="TsiV"/>
</dbReference>
<dbReference type="RefSeq" id="WP_120606329.1">
    <property type="nucleotide sequence ID" value="NZ_JABFJX010000180.1"/>
</dbReference>
<dbReference type="Proteomes" id="UP000268313">
    <property type="component" value="Unassembled WGS sequence"/>
</dbReference>
<reference evidence="2" key="1">
    <citation type="submission" date="2018-09" db="EMBL/GenBank/DDBJ databases">
        <authorList>
            <person name="Livingstone P.G."/>
            <person name="Whitworth D.E."/>
        </authorList>
    </citation>
    <scope>NUCLEOTIDE SEQUENCE [LARGE SCALE GENOMIC DNA]</scope>
    <source>
        <strain evidence="2">CA043D</strain>
    </source>
</reference>
<comment type="caution">
    <text evidence="1">The sequence shown here is derived from an EMBL/GenBank/DDBJ whole genome shotgun (WGS) entry which is preliminary data.</text>
</comment>
<keyword evidence="2" id="KW-1185">Reference proteome</keyword>
<sequence length="311" mass="34967">MRDAFPVIRLRGKGGWLAGRDGIVLSFFIHRSPETFAPAIWRALQTYLRAIPSGTLGWYPSEEGELAPLDAQGWEHIRKYLLDPPWRGVWPLQLMESPSEAGSYHFEYYARRLGDPILKDPISSVSFTFPTEYILEHGASQLRDLALQLGRELPFNFGYASFAIVSPQGLFSSGDWSLIESLLGRYPGLDVYNTREFSSVIGTHALGAYWLTFLGQPLLGRLGGIEALRRGIPFPEANLLPLEGDRLLINLGEWPDAIDTEKGAVPPQYSALASLLEPFLFEYKGNELNGFERLMNQWHRRLLSPSAQVTD</sequence>
<proteinExistence type="predicted"/>
<accession>A0A3A8K7E8</accession>
<evidence type="ECO:0000313" key="2">
    <source>
        <dbReference type="Proteomes" id="UP000268313"/>
    </source>
</evidence>
<name>A0A3A8K7E8_9BACT</name>
<dbReference type="EMBL" id="RAWE01000166">
    <property type="protein sequence ID" value="RKG97703.1"/>
    <property type="molecule type" value="Genomic_DNA"/>
</dbReference>
<evidence type="ECO:0000313" key="1">
    <source>
        <dbReference type="EMBL" id="RKG97703.1"/>
    </source>
</evidence>